<comment type="similarity">
    <text evidence="5">Belongs to the creatininase superfamily.</text>
</comment>
<keyword evidence="2" id="KW-0479">Metal-binding</keyword>
<dbReference type="AlphaFoldDB" id="A0A652YXG4"/>
<comment type="cofactor">
    <cofactor evidence="1">
        <name>Zn(2+)</name>
        <dbReference type="ChEBI" id="CHEBI:29105"/>
    </cofactor>
</comment>
<comment type="caution">
    <text evidence="6">The sequence shown here is derived from an EMBL/GenBank/DDBJ whole genome shotgun (WGS) entry which is preliminary data.</text>
</comment>
<evidence type="ECO:0000256" key="4">
    <source>
        <dbReference type="ARBA" id="ARBA00022833"/>
    </source>
</evidence>
<dbReference type="Pfam" id="PF02633">
    <property type="entry name" value="Creatininase"/>
    <property type="match status" value="1"/>
</dbReference>
<dbReference type="GO" id="GO:0046872">
    <property type="term" value="F:metal ion binding"/>
    <property type="evidence" value="ECO:0007669"/>
    <property type="project" value="UniProtKB-KW"/>
</dbReference>
<dbReference type="PANTHER" id="PTHR35005:SF1">
    <property type="entry name" value="2-AMINO-5-FORMYLAMINO-6-RIBOSYLAMINOPYRIMIDIN-4(3H)-ONE 5'-MONOPHOSPHATE DEFORMYLASE"/>
    <property type="match status" value="1"/>
</dbReference>
<dbReference type="NCBIfam" id="TIGR03964">
    <property type="entry name" value="mycofact_creat"/>
    <property type="match status" value="1"/>
</dbReference>
<evidence type="ECO:0000256" key="1">
    <source>
        <dbReference type="ARBA" id="ARBA00001947"/>
    </source>
</evidence>
<sequence length="245" mass="25605">MCAAHARTADEYDLIMTETRELSAIPSPGLEGSAHTVVVPVGSFEQHGPHLPLDTDTRIARAVSNELPGVVVAPALEYGASGEHEGFAGTISIGAEVMEMVVVEYGRSAFRWAKRVLFVNGHGGNGPALAKAVALLRYEGRDAAWVPCAVPGADAHAGKTETSLLLHLSPECVDMNLAEVGNISPISDLMPGLRSGGMVAVSDNGVLGDPVQASAVDGAHIFDELVQRVTDGLARWSPGPDGRLR</sequence>
<proteinExistence type="inferred from homology"/>
<dbReference type="Gene3D" id="3.40.50.10310">
    <property type="entry name" value="Creatininase"/>
    <property type="match status" value="1"/>
</dbReference>
<dbReference type="InterPro" id="IPR023871">
    <property type="entry name" value="MftE"/>
</dbReference>
<evidence type="ECO:0000256" key="2">
    <source>
        <dbReference type="ARBA" id="ARBA00022723"/>
    </source>
</evidence>
<reference evidence="6" key="1">
    <citation type="submission" date="2019-07" db="EMBL/GenBank/DDBJ databases">
        <title>Genomic Encyclopedia of Type Strains, Phase IV (KMG-IV): sequencing the most valuable type-strain genomes for metagenomic binning, comparative biology and taxonomic classification.</title>
        <authorList>
            <person name="Goeker M."/>
        </authorList>
    </citation>
    <scope>NUCLEOTIDE SEQUENCE</scope>
    <source>
        <strain evidence="6">DSM 44596</strain>
    </source>
</reference>
<accession>A0A652YXG4</accession>
<dbReference type="GO" id="GO:0016811">
    <property type="term" value="F:hydrolase activity, acting on carbon-nitrogen (but not peptide) bonds, in linear amides"/>
    <property type="evidence" value="ECO:0007669"/>
    <property type="project" value="TreeGrafter"/>
</dbReference>
<dbReference type="SUPFAM" id="SSF102215">
    <property type="entry name" value="Creatininase"/>
    <property type="match status" value="1"/>
</dbReference>
<dbReference type="GO" id="GO:0009231">
    <property type="term" value="P:riboflavin biosynthetic process"/>
    <property type="evidence" value="ECO:0007669"/>
    <property type="project" value="TreeGrafter"/>
</dbReference>
<evidence type="ECO:0000256" key="3">
    <source>
        <dbReference type="ARBA" id="ARBA00022801"/>
    </source>
</evidence>
<name>A0A652YXG4_NOCGL</name>
<dbReference type="PANTHER" id="PTHR35005">
    <property type="entry name" value="3-DEHYDRO-SCYLLO-INOSOSE HYDROLASE"/>
    <property type="match status" value="1"/>
</dbReference>
<gene>
    <name evidence="6" type="ORF">FNL38_101551</name>
</gene>
<keyword evidence="3 6" id="KW-0378">Hydrolase</keyword>
<dbReference type="InterPro" id="IPR024087">
    <property type="entry name" value="Creatininase-like_sf"/>
</dbReference>
<protein>
    <submittedName>
        <fullName evidence="6">Creatinine amidohydrolase</fullName>
    </submittedName>
</protein>
<organism evidence="6">
    <name type="scientific">Nocardia globerula</name>
    <dbReference type="NCBI Taxonomy" id="1818"/>
    <lineage>
        <taxon>Bacteria</taxon>
        <taxon>Bacillati</taxon>
        <taxon>Actinomycetota</taxon>
        <taxon>Actinomycetes</taxon>
        <taxon>Mycobacteriales</taxon>
        <taxon>Nocardiaceae</taxon>
        <taxon>Nocardia</taxon>
    </lineage>
</organism>
<keyword evidence="4" id="KW-0862">Zinc</keyword>
<evidence type="ECO:0000313" key="6">
    <source>
        <dbReference type="EMBL" id="TYQ08180.1"/>
    </source>
</evidence>
<dbReference type="EMBL" id="VNIQ01000001">
    <property type="protein sequence ID" value="TYQ08180.1"/>
    <property type="molecule type" value="Genomic_DNA"/>
</dbReference>
<dbReference type="InterPro" id="IPR003785">
    <property type="entry name" value="Creatininase/forma_Hydrolase"/>
</dbReference>
<evidence type="ECO:0000256" key="5">
    <source>
        <dbReference type="ARBA" id="ARBA00024029"/>
    </source>
</evidence>